<dbReference type="GO" id="GO:0007173">
    <property type="term" value="P:epidermal growth factor receptor signaling pathway"/>
    <property type="evidence" value="ECO:0007669"/>
    <property type="project" value="TreeGrafter"/>
</dbReference>
<evidence type="ECO:0000256" key="9">
    <source>
        <dbReference type="SAM" id="Phobius"/>
    </source>
</evidence>
<evidence type="ECO:0000256" key="6">
    <source>
        <dbReference type="ARBA" id="ARBA00023246"/>
    </source>
</evidence>
<feature type="signal peptide" evidence="10">
    <location>
        <begin position="1"/>
        <end position="22"/>
    </location>
</feature>
<evidence type="ECO:0000259" key="11">
    <source>
        <dbReference type="PROSITE" id="PS50026"/>
    </source>
</evidence>
<dbReference type="Gene3D" id="2.10.25.10">
    <property type="entry name" value="Laminin"/>
    <property type="match status" value="1"/>
</dbReference>
<proteinExistence type="predicted"/>
<feature type="compositionally biased region" description="Basic and acidic residues" evidence="8">
    <location>
        <begin position="171"/>
        <end position="188"/>
    </location>
</feature>
<evidence type="ECO:0000313" key="12">
    <source>
        <dbReference type="Ensembl" id="ENSSFOP00015030446.2"/>
    </source>
</evidence>
<name>A0A8C9S5N3_SCLFO</name>
<feature type="domain" description="EGF-like" evidence="11">
    <location>
        <begin position="63"/>
        <end position="103"/>
    </location>
</feature>
<dbReference type="PANTHER" id="PTHR10740">
    <property type="entry name" value="TRANSFORMING GROWTH FACTOR ALPHA"/>
    <property type="match status" value="1"/>
</dbReference>
<dbReference type="GeneTree" id="ENSGT00940000160508"/>
<dbReference type="SUPFAM" id="SSF57196">
    <property type="entry name" value="EGF/Laminin"/>
    <property type="match status" value="1"/>
</dbReference>
<dbReference type="PRINTS" id="PR00009">
    <property type="entry name" value="EGFTGF"/>
</dbReference>
<dbReference type="RefSeq" id="XP_018606885.1">
    <property type="nucleotide sequence ID" value="XM_018751369.2"/>
</dbReference>
<dbReference type="CTD" id="685"/>
<dbReference type="GO" id="GO:0051781">
    <property type="term" value="P:positive regulation of cell division"/>
    <property type="evidence" value="ECO:0007669"/>
    <property type="project" value="UniProtKB-KW"/>
</dbReference>
<comment type="subcellular location">
    <subcellularLocation>
        <location evidence="1">Secreted</location>
        <location evidence="1">Extracellular space</location>
    </subcellularLocation>
</comment>
<dbReference type="GO" id="GO:0005154">
    <property type="term" value="F:epidermal growth factor receptor binding"/>
    <property type="evidence" value="ECO:0007669"/>
    <property type="project" value="TreeGrafter"/>
</dbReference>
<dbReference type="KEGG" id="sfm:108933941"/>
<dbReference type="GO" id="GO:0008083">
    <property type="term" value="F:growth factor activity"/>
    <property type="evidence" value="ECO:0007669"/>
    <property type="project" value="UniProtKB-KW"/>
</dbReference>
<keyword evidence="4" id="KW-0339">Growth factor</keyword>
<dbReference type="GO" id="GO:0005615">
    <property type="term" value="C:extracellular space"/>
    <property type="evidence" value="ECO:0007669"/>
    <property type="project" value="TreeGrafter"/>
</dbReference>
<evidence type="ECO:0000256" key="7">
    <source>
        <dbReference type="PROSITE-ProRule" id="PRU00076"/>
    </source>
</evidence>
<evidence type="ECO:0000256" key="10">
    <source>
        <dbReference type="SAM" id="SignalP"/>
    </source>
</evidence>
<dbReference type="PROSITE" id="PS00022">
    <property type="entry name" value="EGF_1"/>
    <property type="match status" value="1"/>
</dbReference>
<organism evidence="12 13">
    <name type="scientific">Scleropages formosus</name>
    <name type="common">Asian bonytongue</name>
    <name type="synonym">Osteoglossum formosum</name>
    <dbReference type="NCBI Taxonomy" id="113540"/>
    <lineage>
        <taxon>Eukaryota</taxon>
        <taxon>Metazoa</taxon>
        <taxon>Chordata</taxon>
        <taxon>Craniata</taxon>
        <taxon>Vertebrata</taxon>
        <taxon>Euteleostomi</taxon>
        <taxon>Actinopterygii</taxon>
        <taxon>Neopterygii</taxon>
        <taxon>Teleostei</taxon>
        <taxon>Osteoglossocephala</taxon>
        <taxon>Osteoglossomorpha</taxon>
        <taxon>Osteoglossiformes</taxon>
        <taxon>Osteoglossidae</taxon>
        <taxon>Scleropages</taxon>
    </lineage>
</organism>
<dbReference type="FunFam" id="2.10.25.10:FF:000182">
    <property type="entry name" value="Protransforming growth factor alpha"/>
    <property type="match status" value="1"/>
</dbReference>
<reference evidence="12 13" key="1">
    <citation type="submission" date="2019-04" db="EMBL/GenBank/DDBJ databases">
        <authorList>
            <consortium name="Wellcome Sanger Institute Data Sharing"/>
        </authorList>
    </citation>
    <scope>NUCLEOTIDE SEQUENCE [LARGE SCALE GENOMIC DNA]</scope>
</reference>
<sequence>MARETRGLRLLFFAVFTAGALCKHSRAEWNATREPASGSVSCNPHGNSSQCAAATEEYNWSGHFSECPEEFLQFCVHGRCRFLTEQNMPSCVCLNGYIGSRCEYVDLDLHTGDQKHIVIACVIATLVFLILLVVFICIYAHRHKLCYKKNQKKEEKAEEAEKLNMAASTSEGRECRSSVHAETETNTV</sequence>
<accession>A0A8C9S5N3</accession>
<gene>
    <name evidence="12" type="primary">btc</name>
</gene>
<keyword evidence="10" id="KW-0732">Signal</keyword>
<dbReference type="Proteomes" id="UP000694397">
    <property type="component" value="Chromosome 6"/>
</dbReference>
<dbReference type="GeneID" id="108933941"/>
<dbReference type="GO" id="GO:0045840">
    <property type="term" value="P:positive regulation of mitotic nuclear division"/>
    <property type="evidence" value="ECO:0007669"/>
    <property type="project" value="TreeGrafter"/>
</dbReference>
<keyword evidence="6" id="KW-0497">Mitogen</keyword>
<keyword evidence="9" id="KW-1133">Transmembrane helix</keyword>
<protein>
    <submittedName>
        <fullName evidence="12">Betacellulin, epidermal growth factor family member</fullName>
    </submittedName>
</protein>
<evidence type="ECO:0000256" key="5">
    <source>
        <dbReference type="ARBA" id="ARBA00023157"/>
    </source>
</evidence>
<evidence type="ECO:0000256" key="8">
    <source>
        <dbReference type="SAM" id="MobiDB-lite"/>
    </source>
</evidence>
<feature type="disulfide bond" evidence="7">
    <location>
        <begin position="93"/>
        <end position="102"/>
    </location>
</feature>
<dbReference type="PROSITE" id="PS50026">
    <property type="entry name" value="EGF_3"/>
    <property type="match status" value="1"/>
</dbReference>
<evidence type="ECO:0000256" key="3">
    <source>
        <dbReference type="ARBA" id="ARBA00022536"/>
    </source>
</evidence>
<keyword evidence="9" id="KW-0472">Membrane</keyword>
<dbReference type="InterPro" id="IPR000742">
    <property type="entry name" value="EGF"/>
</dbReference>
<evidence type="ECO:0000256" key="4">
    <source>
        <dbReference type="ARBA" id="ARBA00023030"/>
    </source>
</evidence>
<evidence type="ECO:0000313" key="13">
    <source>
        <dbReference type="Proteomes" id="UP000694397"/>
    </source>
</evidence>
<reference evidence="12" key="2">
    <citation type="submission" date="2025-08" db="UniProtKB">
        <authorList>
            <consortium name="Ensembl"/>
        </authorList>
    </citation>
    <scope>IDENTIFICATION</scope>
</reference>
<evidence type="ECO:0000256" key="1">
    <source>
        <dbReference type="ARBA" id="ARBA00004239"/>
    </source>
</evidence>
<feature type="region of interest" description="Disordered" evidence="8">
    <location>
        <begin position="158"/>
        <end position="188"/>
    </location>
</feature>
<feature type="transmembrane region" description="Helical" evidence="9">
    <location>
        <begin position="117"/>
        <end position="140"/>
    </location>
</feature>
<dbReference type="OrthoDB" id="6233064at2759"/>
<keyword evidence="5 7" id="KW-1015">Disulfide bond</keyword>
<keyword evidence="13" id="KW-1185">Reference proteome</keyword>
<reference evidence="12" key="3">
    <citation type="submission" date="2025-09" db="UniProtKB">
        <authorList>
            <consortium name="Ensembl"/>
        </authorList>
    </citation>
    <scope>IDENTIFICATION</scope>
</reference>
<keyword evidence="3 7" id="KW-0245">EGF-like domain</keyword>
<keyword evidence="2" id="KW-0964">Secreted</keyword>
<dbReference type="GO" id="GO:0008284">
    <property type="term" value="P:positive regulation of cell population proliferation"/>
    <property type="evidence" value="ECO:0007669"/>
    <property type="project" value="TreeGrafter"/>
</dbReference>
<dbReference type="AlphaFoldDB" id="A0A8C9S5N3"/>
<dbReference type="PROSITE" id="PS01186">
    <property type="entry name" value="EGF_2"/>
    <property type="match status" value="1"/>
</dbReference>
<dbReference type="PANTHER" id="PTHR10740:SF3">
    <property type="entry name" value="PROBETACELLULIN"/>
    <property type="match status" value="1"/>
</dbReference>
<keyword evidence="9" id="KW-0812">Transmembrane</keyword>
<feature type="chain" id="PRO_5034943115" evidence="10">
    <location>
        <begin position="23"/>
        <end position="188"/>
    </location>
</feature>
<comment type="caution">
    <text evidence="7">Lacks conserved residue(s) required for the propagation of feature annotation.</text>
</comment>
<dbReference type="Ensembl" id="ENSSFOT00015030793.2">
    <property type="protein sequence ID" value="ENSSFOP00015030446.2"/>
    <property type="gene ID" value="ENSSFOG00015019539.2"/>
</dbReference>
<dbReference type="SMART" id="SM00181">
    <property type="entry name" value="EGF"/>
    <property type="match status" value="1"/>
</dbReference>
<evidence type="ECO:0000256" key="2">
    <source>
        <dbReference type="ARBA" id="ARBA00022525"/>
    </source>
</evidence>